<dbReference type="Proteomes" id="UP000281406">
    <property type="component" value="Unassembled WGS sequence"/>
</dbReference>
<evidence type="ECO:0000313" key="2">
    <source>
        <dbReference type="EMBL" id="ROL52300.1"/>
    </source>
</evidence>
<sequence length="236" mass="26137">MADLSDVCYSDLSSPDREAVETLLPGIRRSTVRYSVPHITLAPGAGKRPRHPASESRVRCSFSDGVSDQVHQTTVGSQTTLQKHEELEFDYRVELQQLIDVYSIIAANSHHSFKERGFIGLKWGRSTKTDLEAVETDSAVPSIESDRTVGRHTAVPHQTDELPQSVSGAPAPGTSVPTAAKKRKRDESDEPEEKDKKRFKSRRGSCVSIFINPPDKDEMFPSKDTDKLVILHLTAS</sequence>
<proteinExistence type="predicted"/>
<feature type="compositionally biased region" description="Basic and acidic residues" evidence="1">
    <location>
        <begin position="214"/>
        <end position="224"/>
    </location>
</feature>
<gene>
    <name evidence="2" type="ORF">DPX16_0476</name>
</gene>
<dbReference type="EMBL" id="RJVU01016479">
    <property type="protein sequence ID" value="ROL52300.1"/>
    <property type="molecule type" value="Genomic_DNA"/>
</dbReference>
<feature type="region of interest" description="Disordered" evidence="1">
    <location>
        <begin position="134"/>
        <end position="224"/>
    </location>
</feature>
<name>A0A3N0Z1I8_ANAGA</name>
<reference evidence="2 3" key="1">
    <citation type="submission" date="2018-10" db="EMBL/GenBank/DDBJ databases">
        <title>Genome assembly for a Yunnan-Guizhou Plateau 3E fish, Anabarilius grahami (Regan), and its evolutionary and genetic applications.</title>
        <authorList>
            <person name="Jiang W."/>
        </authorList>
    </citation>
    <scope>NUCLEOTIDE SEQUENCE [LARGE SCALE GENOMIC DNA]</scope>
    <source>
        <strain evidence="2">AG-KIZ</strain>
        <tissue evidence="2">Muscle</tissue>
    </source>
</reference>
<organism evidence="2 3">
    <name type="scientific">Anabarilius grahami</name>
    <name type="common">Kanglang fish</name>
    <name type="synonym">Barilius grahami</name>
    <dbReference type="NCBI Taxonomy" id="495550"/>
    <lineage>
        <taxon>Eukaryota</taxon>
        <taxon>Metazoa</taxon>
        <taxon>Chordata</taxon>
        <taxon>Craniata</taxon>
        <taxon>Vertebrata</taxon>
        <taxon>Euteleostomi</taxon>
        <taxon>Actinopterygii</taxon>
        <taxon>Neopterygii</taxon>
        <taxon>Teleostei</taxon>
        <taxon>Ostariophysi</taxon>
        <taxon>Cypriniformes</taxon>
        <taxon>Xenocyprididae</taxon>
        <taxon>Xenocypridinae</taxon>
        <taxon>Xenocypridinae incertae sedis</taxon>
        <taxon>Anabarilius</taxon>
    </lineage>
</organism>
<evidence type="ECO:0000313" key="3">
    <source>
        <dbReference type="Proteomes" id="UP000281406"/>
    </source>
</evidence>
<keyword evidence="3" id="KW-1185">Reference proteome</keyword>
<dbReference type="AlphaFoldDB" id="A0A3N0Z1I8"/>
<protein>
    <submittedName>
        <fullName evidence="2">Uncharacterized protein</fullName>
    </submittedName>
</protein>
<accession>A0A3N0Z1I8</accession>
<evidence type="ECO:0000256" key="1">
    <source>
        <dbReference type="SAM" id="MobiDB-lite"/>
    </source>
</evidence>
<comment type="caution">
    <text evidence="2">The sequence shown here is derived from an EMBL/GenBank/DDBJ whole genome shotgun (WGS) entry which is preliminary data.</text>
</comment>